<sequence length="219" mass="23942">MKLNTTTDTVKIAPLLTSDDIKLILSGVMDGHAYIEAKSGQNERRSRIQKQFADAGVSDIWGTKKEVQALPDIIRDNETIKYATSGVADGNTVLMVSTDQRVLFIDKGLLYGIKSTEIPLNMVNAISYSKGLMLGSITITNGATVTRIENVNKKTALLMVQSINDAREGASHPRQTSNHAGSPESQTLADEIRELKALADDRIITQDEFNAKKRKLLGL</sequence>
<organism evidence="3 4">
    <name type="scientific">Lacticaseibacillus mingshuiensis</name>
    <dbReference type="NCBI Taxonomy" id="2799574"/>
    <lineage>
        <taxon>Bacteria</taxon>
        <taxon>Bacillati</taxon>
        <taxon>Bacillota</taxon>
        <taxon>Bacilli</taxon>
        <taxon>Lactobacillales</taxon>
        <taxon>Lactobacillaceae</taxon>
        <taxon>Lacticaseibacillus</taxon>
    </lineage>
</organism>
<evidence type="ECO:0000313" key="3">
    <source>
        <dbReference type="EMBL" id="MFD1430583.1"/>
    </source>
</evidence>
<name>A0ABW4CKP2_9LACO</name>
<evidence type="ECO:0000259" key="2">
    <source>
        <dbReference type="Pfam" id="PF14470"/>
    </source>
</evidence>
<feature type="compositionally biased region" description="Polar residues" evidence="1">
    <location>
        <begin position="173"/>
        <end position="186"/>
    </location>
</feature>
<dbReference type="Pfam" id="PF14470">
    <property type="entry name" value="bPH_3"/>
    <property type="match status" value="1"/>
</dbReference>
<proteinExistence type="predicted"/>
<protein>
    <submittedName>
        <fullName evidence="3">PH domain-containing protein</fullName>
    </submittedName>
</protein>
<dbReference type="Proteomes" id="UP001597196">
    <property type="component" value="Unassembled WGS sequence"/>
</dbReference>
<keyword evidence="4" id="KW-1185">Reference proteome</keyword>
<comment type="caution">
    <text evidence="3">The sequence shown here is derived from an EMBL/GenBank/DDBJ whole genome shotgun (WGS) entry which is preliminary data.</text>
</comment>
<dbReference type="InterPro" id="IPR039519">
    <property type="entry name" value="YokE-like_PH"/>
</dbReference>
<gene>
    <name evidence="3" type="ORF">ACFQ4P_10020</name>
</gene>
<feature type="region of interest" description="Disordered" evidence="1">
    <location>
        <begin position="167"/>
        <end position="186"/>
    </location>
</feature>
<feature type="domain" description="YokE-like PH" evidence="2">
    <location>
        <begin position="75"/>
        <end position="164"/>
    </location>
</feature>
<accession>A0ABW4CKP2</accession>
<evidence type="ECO:0000256" key="1">
    <source>
        <dbReference type="SAM" id="MobiDB-lite"/>
    </source>
</evidence>
<evidence type="ECO:0000313" key="4">
    <source>
        <dbReference type="Proteomes" id="UP001597196"/>
    </source>
</evidence>
<dbReference type="RefSeq" id="WP_236002639.1">
    <property type="nucleotide sequence ID" value="NZ_BOLS01000013.1"/>
</dbReference>
<dbReference type="EMBL" id="JBHTOC010000014">
    <property type="protein sequence ID" value="MFD1430583.1"/>
    <property type="molecule type" value="Genomic_DNA"/>
</dbReference>
<reference evidence="4" key="1">
    <citation type="journal article" date="2019" name="Int. J. Syst. Evol. Microbiol.">
        <title>The Global Catalogue of Microorganisms (GCM) 10K type strain sequencing project: providing services to taxonomists for standard genome sequencing and annotation.</title>
        <authorList>
            <consortium name="The Broad Institute Genomics Platform"/>
            <consortium name="The Broad Institute Genome Sequencing Center for Infectious Disease"/>
            <person name="Wu L."/>
            <person name="Ma J."/>
        </authorList>
    </citation>
    <scope>NUCLEOTIDE SEQUENCE [LARGE SCALE GENOMIC DNA]</scope>
    <source>
        <strain evidence="4">CCM 8980</strain>
    </source>
</reference>